<comment type="caution">
    <text evidence="2">The sequence shown here is derived from an EMBL/GenBank/DDBJ whole genome shotgun (WGS) entry which is preliminary data.</text>
</comment>
<accession>E2ZKB2</accession>
<dbReference type="Pfam" id="PF18998">
    <property type="entry name" value="Flg_new_2"/>
    <property type="match status" value="1"/>
</dbReference>
<evidence type="ECO:0000259" key="1">
    <source>
        <dbReference type="Pfam" id="PF18998"/>
    </source>
</evidence>
<dbReference type="EMBL" id="AECU01000170">
    <property type="protein sequence ID" value="EFQ06427.1"/>
    <property type="molecule type" value="Genomic_DNA"/>
</dbReference>
<gene>
    <name evidence="2" type="ORF">HMPREF9436_02115</name>
</gene>
<organism evidence="2 3">
    <name type="scientific">Faecalibacterium cf. prausnitzii KLE1255</name>
    <dbReference type="NCBI Taxonomy" id="748224"/>
    <lineage>
        <taxon>Bacteria</taxon>
        <taxon>Bacillati</taxon>
        <taxon>Bacillota</taxon>
        <taxon>Clostridia</taxon>
        <taxon>Eubacteriales</taxon>
        <taxon>Oscillospiraceae</taxon>
        <taxon>Faecalibacterium</taxon>
    </lineage>
</organism>
<proteinExistence type="predicted"/>
<dbReference type="BioCyc" id="FCF748224-HMP:GTSS-1221-MONOMER"/>
<dbReference type="Proteomes" id="UP000006028">
    <property type="component" value="Unassembled WGS sequence"/>
</dbReference>
<dbReference type="InterPro" id="IPR044060">
    <property type="entry name" value="Bacterial_rp_domain"/>
</dbReference>
<dbReference type="InterPro" id="IPR011050">
    <property type="entry name" value="Pectin_lyase_fold/virulence"/>
</dbReference>
<dbReference type="STRING" id="748224.HMPREF9436_02115"/>
<dbReference type="AlphaFoldDB" id="E2ZKB2"/>
<dbReference type="HOGENOM" id="CLU_374596_0_0_9"/>
<sequence length="741" mass="79758">MFKTCGQAKKACMHEKNERGVIFMKKFGTRLISAVLAGCMMTSVLPVSAFALEGSTEFEGNVSAQENSDAPAEPSGEVAAACPLTGGETINKKFIEEHGGSKVYSISGTYADGIVIDAEDDDDVVINVTGGTTFEKSGNKDDCANFITVRNAKSVTVNAEGQTIKTAEGLAFNRCFYAENSFTGTAVLNGGIYNWPCDDIAACYLCGGDWTFNNLTMNAVLRAIETDKGANVIVNGGTYDCSESFSATFWINDSPSSSFNYVKATGVGWVMNAMNSQVNIVGGSYSRTYKDLPRYKDRPTLRVANSATLNVTDAEVTGTYCDVFVTGATANLVGGTYTNTNQYLNLGYESPALKVWNGGTLSVKDAVVDCTGDNAAISSGEPAGSYYHYKYGDGGKLVVENCTIKNSKYGIYLGRGSSTSAELKSATFENNESDIYLESGKKITISDTFTTPATIKVADPEEGRQLTVAGNANKLHLVGQNDYRVAYDKAQHYYYLTQRAPGYTLTAKDATATIKVGGVDTKVDPNDEIYEGTPVTLTADPAPDGQKFAGWAGIVILNGVVQNEMNDLLSFPNEEDHTTANFEMPKGNVTVRAVYEAVDPVEPPVDPVDPVDPVGPVDPVDPVLPGVIIGGAVILGAYETGTGIYRMMNMQGLPLPSDRIELAELVWERAGKPEPQNMTDEDLYADIDAADTDAQKAAHWMVEQELMKFDEDNNKFHPCFPVSKLRVCLTWQNAKDKGLID</sequence>
<protein>
    <recommendedName>
        <fullName evidence="1">Bacterial repeat domain-containing protein</fullName>
    </recommendedName>
</protein>
<feature type="domain" description="Bacterial repeat" evidence="1">
    <location>
        <begin position="522"/>
        <end position="598"/>
    </location>
</feature>
<evidence type="ECO:0000313" key="3">
    <source>
        <dbReference type="Proteomes" id="UP000006028"/>
    </source>
</evidence>
<reference evidence="2 3" key="1">
    <citation type="submission" date="2010-08" db="EMBL/GenBank/DDBJ databases">
        <authorList>
            <person name="Weinstock G."/>
            <person name="Sodergren E."/>
            <person name="Clifton S."/>
            <person name="Fulton L."/>
            <person name="Fulton B."/>
            <person name="Courtney L."/>
            <person name="Fronick C."/>
            <person name="Harrison M."/>
            <person name="Strong C."/>
            <person name="Farmer C."/>
            <person name="Delahaunty K."/>
            <person name="Markovic C."/>
            <person name="Hall O."/>
            <person name="Minx P."/>
            <person name="Tomlinson C."/>
            <person name="Mitreva M."/>
            <person name="Hou S."/>
            <person name="Chen J."/>
            <person name="Wollam A."/>
            <person name="Pepin K.H."/>
            <person name="Johnson M."/>
            <person name="Bhonagiri V."/>
            <person name="Zhang X."/>
            <person name="Suruliraj S."/>
            <person name="Warren W."/>
            <person name="Chinwalla A."/>
            <person name="Mardis E.R."/>
            <person name="Wilson R.K."/>
        </authorList>
    </citation>
    <scope>NUCLEOTIDE SEQUENCE [LARGE SCALE GENOMIC DNA]</scope>
    <source>
        <strain evidence="2 3">KLE1255</strain>
    </source>
</reference>
<dbReference type="SUPFAM" id="SSF51126">
    <property type="entry name" value="Pectin lyase-like"/>
    <property type="match status" value="1"/>
</dbReference>
<evidence type="ECO:0000313" key="2">
    <source>
        <dbReference type="EMBL" id="EFQ06427.1"/>
    </source>
</evidence>
<name>E2ZKB2_9FIRM</name>